<evidence type="ECO:0000313" key="2">
    <source>
        <dbReference type="Proteomes" id="UP000595437"/>
    </source>
</evidence>
<keyword evidence="2" id="KW-1185">Reference proteome</keyword>
<name>A0A7T8QW27_CALRO</name>
<dbReference type="Proteomes" id="UP000595437">
    <property type="component" value="Chromosome 2"/>
</dbReference>
<sequence>MGQNELRRIPQEHPPCSQGFIKLGLSPTTPSCIYSFNCPEWFIQTLALFSLEASQQASIPQTRPPPMSTS</sequence>
<organism evidence="1 2">
    <name type="scientific">Caligus rogercresseyi</name>
    <name type="common">Sea louse</name>
    <dbReference type="NCBI Taxonomy" id="217165"/>
    <lineage>
        <taxon>Eukaryota</taxon>
        <taxon>Metazoa</taxon>
        <taxon>Ecdysozoa</taxon>
        <taxon>Arthropoda</taxon>
        <taxon>Crustacea</taxon>
        <taxon>Multicrustacea</taxon>
        <taxon>Hexanauplia</taxon>
        <taxon>Copepoda</taxon>
        <taxon>Siphonostomatoida</taxon>
        <taxon>Caligidae</taxon>
        <taxon>Caligus</taxon>
    </lineage>
</organism>
<reference evidence="2" key="1">
    <citation type="submission" date="2021-01" db="EMBL/GenBank/DDBJ databases">
        <title>Caligus Genome Assembly.</title>
        <authorList>
            <person name="Gallardo-Escarate C."/>
        </authorList>
    </citation>
    <scope>NUCLEOTIDE SEQUENCE [LARGE SCALE GENOMIC DNA]</scope>
</reference>
<proteinExistence type="predicted"/>
<accession>A0A7T8QW27</accession>
<protein>
    <submittedName>
        <fullName evidence="1">AcylCoA synthetase bubblegum family member 2</fullName>
    </submittedName>
</protein>
<gene>
    <name evidence="1" type="ORF">FKW44_002149</name>
</gene>
<evidence type="ECO:0000313" key="1">
    <source>
        <dbReference type="EMBL" id="QQP57230.1"/>
    </source>
</evidence>
<dbReference type="AlphaFoldDB" id="A0A7T8QW27"/>
<dbReference type="EMBL" id="CP045891">
    <property type="protein sequence ID" value="QQP57230.1"/>
    <property type="molecule type" value="Genomic_DNA"/>
</dbReference>